<feature type="non-terminal residue" evidence="1">
    <location>
        <position position="172"/>
    </location>
</feature>
<dbReference type="Proteomes" id="UP000054251">
    <property type="component" value="Unassembled WGS sequence"/>
</dbReference>
<protein>
    <submittedName>
        <fullName evidence="1">Uncharacterized protein</fullName>
    </submittedName>
</protein>
<dbReference type="AlphaFoldDB" id="A0A0V1PQK7"/>
<dbReference type="RefSeq" id="XP_015464561.1">
    <property type="nucleotide sequence ID" value="XM_015614609.1"/>
</dbReference>
<keyword evidence="2" id="KW-1185">Reference proteome</keyword>
<evidence type="ECO:0000313" key="1">
    <source>
        <dbReference type="EMBL" id="KRZ98458.1"/>
    </source>
</evidence>
<name>A0A0V1PQK7_9ASCO</name>
<comment type="caution">
    <text evidence="1">The sequence shown here is derived from an EMBL/GenBank/DDBJ whole genome shotgun (WGS) entry which is preliminary data.</text>
</comment>
<dbReference type="EMBL" id="LMYN01000279">
    <property type="protein sequence ID" value="KRZ98458.1"/>
    <property type="molecule type" value="Genomic_DNA"/>
</dbReference>
<reference evidence="1 2" key="1">
    <citation type="submission" date="2015-11" db="EMBL/GenBank/DDBJ databases">
        <title>The genome of Debaryomyces fabryi.</title>
        <authorList>
            <person name="Tafer H."/>
            <person name="Lopandic K."/>
        </authorList>
    </citation>
    <scope>NUCLEOTIDE SEQUENCE [LARGE SCALE GENOMIC DNA]</scope>
    <source>
        <strain evidence="1 2">CBS 789</strain>
    </source>
</reference>
<evidence type="ECO:0000313" key="2">
    <source>
        <dbReference type="Proteomes" id="UP000054251"/>
    </source>
</evidence>
<gene>
    <name evidence="1" type="ORF">AC631_05780</name>
</gene>
<accession>A0A0V1PQK7</accession>
<sequence>MAKRDLTFNSPIEINDTFIEDPFTSSSSENTMEELDVSEQDVRRNSVYGSTFRMDYEHSSLHDIEAGLLASEVLSTNYQDFDSSEGVINGADPFNIQQPTDYDRYPSMAGSKISSSSLPSNLFPASNNLNRFPKISQQEQDILSVSSKPNKPLRGSKDFSPFGGYPATLFPL</sequence>
<proteinExistence type="predicted"/>
<organism evidence="1 2">
    <name type="scientific">Debaryomyces fabryi</name>
    <dbReference type="NCBI Taxonomy" id="58627"/>
    <lineage>
        <taxon>Eukaryota</taxon>
        <taxon>Fungi</taxon>
        <taxon>Dikarya</taxon>
        <taxon>Ascomycota</taxon>
        <taxon>Saccharomycotina</taxon>
        <taxon>Pichiomycetes</taxon>
        <taxon>Debaryomycetaceae</taxon>
        <taxon>Debaryomyces</taxon>
    </lineage>
</organism>
<dbReference type="GeneID" id="26842789"/>